<keyword evidence="1" id="KW-1133">Transmembrane helix</keyword>
<evidence type="ECO:0000313" key="2">
    <source>
        <dbReference type="EMBL" id="KAK8060775.1"/>
    </source>
</evidence>
<gene>
    <name evidence="2" type="ORF">PG996_010705</name>
</gene>
<dbReference type="Proteomes" id="UP001446871">
    <property type="component" value="Unassembled WGS sequence"/>
</dbReference>
<evidence type="ECO:0000313" key="3">
    <source>
        <dbReference type="Proteomes" id="UP001446871"/>
    </source>
</evidence>
<keyword evidence="3" id="KW-1185">Reference proteome</keyword>
<organism evidence="2 3">
    <name type="scientific">Apiospora saccharicola</name>
    <dbReference type="NCBI Taxonomy" id="335842"/>
    <lineage>
        <taxon>Eukaryota</taxon>
        <taxon>Fungi</taxon>
        <taxon>Dikarya</taxon>
        <taxon>Ascomycota</taxon>
        <taxon>Pezizomycotina</taxon>
        <taxon>Sordariomycetes</taxon>
        <taxon>Xylariomycetidae</taxon>
        <taxon>Amphisphaeriales</taxon>
        <taxon>Apiosporaceae</taxon>
        <taxon>Apiospora</taxon>
    </lineage>
</organism>
<proteinExistence type="predicted"/>
<reference evidence="2 3" key="1">
    <citation type="submission" date="2023-01" db="EMBL/GenBank/DDBJ databases">
        <title>Analysis of 21 Apiospora genomes using comparative genomics revels a genus with tremendous synthesis potential of carbohydrate active enzymes and secondary metabolites.</title>
        <authorList>
            <person name="Sorensen T."/>
        </authorList>
    </citation>
    <scope>NUCLEOTIDE SEQUENCE [LARGE SCALE GENOMIC DNA]</scope>
    <source>
        <strain evidence="2 3">CBS 83171</strain>
    </source>
</reference>
<keyword evidence="1" id="KW-0812">Transmembrane</keyword>
<accession>A0ABR1UPB3</accession>
<evidence type="ECO:0000256" key="1">
    <source>
        <dbReference type="SAM" id="Phobius"/>
    </source>
</evidence>
<dbReference type="EMBL" id="JAQQWM010000006">
    <property type="protein sequence ID" value="KAK8060775.1"/>
    <property type="molecule type" value="Genomic_DNA"/>
</dbReference>
<feature type="transmembrane region" description="Helical" evidence="1">
    <location>
        <begin position="41"/>
        <end position="60"/>
    </location>
</feature>
<sequence>MVESETDRIDGYEDRVQRLRDIQVPEQEDRVNDLQAAFLRLAYAVVVALGAFFDFLRLALRRLGNRDQG</sequence>
<comment type="caution">
    <text evidence="2">The sequence shown here is derived from an EMBL/GenBank/DDBJ whole genome shotgun (WGS) entry which is preliminary data.</text>
</comment>
<name>A0ABR1UPB3_9PEZI</name>
<keyword evidence="1" id="KW-0472">Membrane</keyword>
<protein>
    <submittedName>
        <fullName evidence="2">Uncharacterized protein</fullName>
    </submittedName>
</protein>